<feature type="binding site" evidence="18">
    <location>
        <position position="138"/>
    </location>
    <ligand>
        <name>UDP-N-acetyl-alpha-D-glucosamine</name>
        <dbReference type="ChEBI" id="CHEBI:57705"/>
    </ligand>
</feature>
<evidence type="ECO:0000256" key="3">
    <source>
        <dbReference type="ARBA" id="ARBA00007947"/>
    </source>
</evidence>
<comment type="caution">
    <text evidence="18">Lacks conserved residue(s) required for the propagation of feature annotation.</text>
</comment>
<evidence type="ECO:0000256" key="7">
    <source>
        <dbReference type="ARBA" id="ARBA00022723"/>
    </source>
</evidence>
<dbReference type="InterPro" id="IPR038009">
    <property type="entry name" value="GlmU_C_LbH"/>
</dbReference>
<dbReference type="UniPathway" id="UPA00113">
    <property type="reaction ID" value="UER00532"/>
</dbReference>
<dbReference type="InterPro" id="IPR001451">
    <property type="entry name" value="Hexapep"/>
</dbReference>
<evidence type="ECO:0000256" key="18">
    <source>
        <dbReference type="HAMAP-Rule" id="MF_01631"/>
    </source>
</evidence>
<feature type="binding site" evidence="18">
    <location>
        <position position="169"/>
    </location>
    <ligand>
        <name>UDP-N-acetyl-alpha-D-glucosamine</name>
        <dbReference type="ChEBI" id="CHEBI:57705"/>
    </ligand>
</feature>
<comment type="catalytic activity">
    <reaction evidence="15 18">
        <text>alpha-D-glucosamine 1-phosphate + acetyl-CoA = N-acetyl-alpha-D-glucosamine 1-phosphate + CoA + H(+)</text>
        <dbReference type="Rhea" id="RHEA:13725"/>
        <dbReference type="ChEBI" id="CHEBI:15378"/>
        <dbReference type="ChEBI" id="CHEBI:57287"/>
        <dbReference type="ChEBI" id="CHEBI:57288"/>
        <dbReference type="ChEBI" id="CHEBI:57776"/>
        <dbReference type="ChEBI" id="CHEBI:58516"/>
        <dbReference type="EC" id="2.3.1.157"/>
    </reaction>
</comment>
<evidence type="ECO:0000256" key="1">
    <source>
        <dbReference type="ARBA" id="ARBA00004496"/>
    </source>
</evidence>
<comment type="similarity">
    <text evidence="3 18">In the N-terminal section; belongs to the N-acetylglucosamine-1-phosphate uridyltransferase family.</text>
</comment>
<dbReference type="InterPro" id="IPR005882">
    <property type="entry name" value="Bifunctional_GlmU"/>
</dbReference>
<keyword evidence="14 18" id="KW-0961">Cell wall biogenesis/degradation</keyword>
<dbReference type="SUPFAM" id="SSF53448">
    <property type="entry name" value="Nucleotide-diphospho-sugar transferases"/>
    <property type="match status" value="1"/>
</dbReference>
<evidence type="ECO:0000256" key="5">
    <source>
        <dbReference type="ARBA" id="ARBA00022679"/>
    </source>
</evidence>
<accession>A0A1G5SAQ7</accession>
<dbReference type="GO" id="GO:0016020">
    <property type="term" value="C:membrane"/>
    <property type="evidence" value="ECO:0007669"/>
    <property type="project" value="GOC"/>
</dbReference>
<feature type="binding site" evidence="18">
    <location>
        <begin position="9"/>
        <end position="12"/>
    </location>
    <ligand>
        <name>UDP-N-acetyl-alpha-D-glucosamine</name>
        <dbReference type="ChEBI" id="CHEBI:57705"/>
    </ligand>
</feature>
<feature type="binding site" evidence="18">
    <location>
        <position position="227"/>
    </location>
    <ligand>
        <name>Mg(2+)</name>
        <dbReference type="ChEBI" id="CHEBI:18420"/>
    </ligand>
</feature>
<comment type="catalytic activity">
    <reaction evidence="16 18">
        <text>N-acetyl-alpha-D-glucosamine 1-phosphate + UTP + H(+) = UDP-N-acetyl-alpha-D-glucosamine + diphosphate</text>
        <dbReference type="Rhea" id="RHEA:13509"/>
        <dbReference type="ChEBI" id="CHEBI:15378"/>
        <dbReference type="ChEBI" id="CHEBI:33019"/>
        <dbReference type="ChEBI" id="CHEBI:46398"/>
        <dbReference type="ChEBI" id="CHEBI:57705"/>
        <dbReference type="ChEBI" id="CHEBI:57776"/>
        <dbReference type="EC" id="2.7.7.23"/>
    </reaction>
</comment>
<dbReference type="GO" id="GO:0000902">
    <property type="term" value="P:cell morphogenesis"/>
    <property type="evidence" value="ECO:0007669"/>
    <property type="project" value="UniProtKB-UniRule"/>
</dbReference>
<organism evidence="22 23">
    <name type="scientific">Nitrosomonas mobilis</name>
    <dbReference type="NCBI Taxonomy" id="51642"/>
    <lineage>
        <taxon>Bacteria</taxon>
        <taxon>Pseudomonadati</taxon>
        <taxon>Pseudomonadota</taxon>
        <taxon>Betaproteobacteria</taxon>
        <taxon>Nitrosomonadales</taxon>
        <taxon>Nitrosomonadaceae</taxon>
        <taxon>Nitrosomonas</taxon>
    </lineage>
</organism>
<feature type="domain" description="MobA-like NTP transferase" evidence="20">
    <location>
        <begin position="6"/>
        <end position="132"/>
    </location>
</feature>
<dbReference type="PANTHER" id="PTHR43584:SF3">
    <property type="entry name" value="BIFUNCTIONAL PROTEIN GLMU"/>
    <property type="match status" value="1"/>
</dbReference>
<evidence type="ECO:0000256" key="13">
    <source>
        <dbReference type="ARBA" id="ARBA00023315"/>
    </source>
</evidence>
<feature type="binding site" evidence="18">
    <location>
        <position position="227"/>
    </location>
    <ligand>
        <name>UDP-N-acetyl-alpha-D-glucosamine</name>
        <dbReference type="ChEBI" id="CHEBI:57705"/>
    </ligand>
</feature>
<name>A0A1G5SAQ7_9PROT</name>
<keyword evidence="11 18" id="KW-0573">Peptidoglycan synthesis</keyword>
<dbReference type="InterPro" id="IPR050065">
    <property type="entry name" value="GlmU-like"/>
</dbReference>
<dbReference type="Pfam" id="PF25087">
    <property type="entry name" value="GMPPB_C"/>
    <property type="match status" value="1"/>
</dbReference>
<evidence type="ECO:0000256" key="8">
    <source>
        <dbReference type="ARBA" id="ARBA00022737"/>
    </source>
</evidence>
<dbReference type="NCBIfam" id="TIGR01173">
    <property type="entry name" value="glmU"/>
    <property type="match status" value="1"/>
</dbReference>
<comment type="pathway">
    <text evidence="18">Nucleotide-sugar biosynthesis; UDP-N-acetyl-alpha-D-glucosamine biosynthesis; UDP-N-acetyl-alpha-D-glucosamine from N-acetyl-alpha-D-glucosamine 1-phosphate: step 1/1.</text>
</comment>
<keyword evidence="9 18" id="KW-0460">Magnesium</keyword>
<feature type="domain" description="Mannose-1-phosphate guanyltransferase C-terminal" evidence="21">
    <location>
        <begin position="266"/>
        <end position="342"/>
    </location>
</feature>
<evidence type="ECO:0000256" key="19">
    <source>
        <dbReference type="SAM" id="MobiDB-lite"/>
    </source>
</evidence>
<evidence type="ECO:0000256" key="10">
    <source>
        <dbReference type="ARBA" id="ARBA00022960"/>
    </source>
</evidence>
<dbReference type="GO" id="GO:0000287">
    <property type="term" value="F:magnesium ion binding"/>
    <property type="evidence" value="ECO:0007669"/>
    <property type="project" value="UniProtKB-UniRule"/>
</dbReference>
<dbReference type="Gene3D" id="2.160.10.10">
    <property type="entry name" value="Hexapeptide repeat proteins"/>
    <property type="match status" value="1"/>
</dbReference>
<dbReference type="GO" id="GO:0003977">
    <property type="term" value="F:UDP-N-acetylglucosamine diphosphorylase activity"/>
    <property type="evidence" value="ECO:0007669"/>
    <property type="project" value="UniProtKB-UniRule"/>
</dbReference>
<feature type="binding site" evidence="18">
    <location>
        <begin position="386"/>
        <end position="387"/>
    </location>
    <ligand>
        <name>acetyl-CoA</name>
        <dbReference type="ChEBI" id="CHEBI:57288"/>
    </ligand>
</feature>
<feature type="active site" description="Proton acceptor" evidence="18">
    <location>
        <position position="363"/>
    </location>
</feature>
<dbReference type="GO" id="GO:0005737">
    <property type="term" value="C:cytoplasm"/>
    <property type="evidence" value="ECO:0007669"/>
    <property type="project" value="UniProtKB-SubCell"/>
</dbReference>
<dbReference type="CDD" id="cd03353">
    <property type="entry name" value="LbH_GlmU_C"/>
    <property type="match status" value="1"/>
</dbReference>
<dbReference type="GO" id="GO:0009252">
    <property type="term" value="P:peptidoglycan biosynthetic process"/>
    <property type="evidence" value="ECO:0007669"/>
    <property type="project" value="UniProtKB-UniRule"/>
</dbReference>
<keyword evidence="10 18" id="KW-0133">Cell shape</keyword>
<evidence type="ECO:0000256" key="16">
    <source>
        <dbReference type="ARBA" id="ARBA00048493"/>
    </source>
</evidence>
<keyword evidence="13 18" id="KW-0012">Acyltransferase</keyword>
<feature type="compositionally biased region" description="Polar residues" evidence="19">
    <location>
        <begin position="436"/>
        <end position="447"/>
    </location>
</feature>
<feature type="binding site" evidence="18">
    <location>
        <position position="74"/>
    </location>
    <ligand>
        <name>UDP-N-acetyl-alpha-D-glucosamine</name>
        <dbReference type="ChEBI" id="CHEBI:57705"/>
    </ligand>
</feature>
<evidence type="ECO:0000256" key="6">
    <source>
        <dbReference type="ARBA" id="ARBA00022695"/>
    </source>
</evidence>
<feature type="region of interest" description="Disordered" evidence="19">
    <location>
        <begin position="432"/>
        <end position="457"/>
    </location>
</feature>
<evidence type="ECO:0000256" key="17">
    <source>
        <dbReference type="ARBA" id="ARBA00049628"/>
    </source>
</evidence>
<dbReference type="Pfam" id="PF12804">
    <property type="entry name" value="NTP_transf_3"/>
    <property type="match status" value="1"/>
</dbReference>
<dbReference type="STRING" id="51642.NSMM_140015"/>
<keyword evidence="6 18" id="KW-0548">Nucleotidyltransferase</keyword>
<dbReference type="SUPFAM" id="SSF51161">
    <property type="entry name" value="Trimeric LpxA-like enzymes"/>
    <property type="match status" value="1"/>
</dbReference>
<keyword evidence="7 18" id="KW-0479">Metal-binding</keyword>
<evidence type="ECO:0000256" key="11">
    <source>
        <dbReference type="ARBA" id="ARBA00022984"/>
    </source>
</evidence>
<gene>
    <name evidence="18 22" type="primary">glmU</name>
    <name evidence="22" type="ORF">NSMM_140015</name>
</gene>
<feature type="binding site" evidence="18">
    <location>
        <position position="103"/>
    </location>
    <ligand>
        <name>Mg(2+)</name>
        <dbReference type="ChEBI" id="CHEBI:18420"/>
    </ligand>
</feature>
<dbReference type="EC" id="2.3.1.157" evidence="18"/>
<keyword evidence="8 18" id="KW-0677">Repeat</keyword>
<comment type="pathway">
    <text evidence="18">Nucleotide-sugar biosynthesis; UDP-N-acetyl-alpha-D-glucosamine biosynthesis; N-acetyl-alpha-D-glucosamine 1-phosphate from alpha-D-glucosamine 6-phosphate (route II): step 2/2.</text>
</comment>
<feature type="binding site" evidence="18">
    <location>
        <begin position="79"/>
        <end position="80"/>
    </location>
    <ligand>
        <name>UDP-N-acetyl-alpha-D-glucosamine</name>
        <dbReference type="ChEBI" id="CHEBI:57705"/>
    </ligand>
</feature>
<dbReference type="Pfam" id="PF00132">
    <property type="entry name" value="Hexapep"/>
    <property type="match status" value="1"/>
</dbReference>
<evidence type="ECO:0000313" key="22">
    <source>
        <dbReference type="EMBL" id="SCZ84252.1"/>
    </source>
</evidence>
<keyword evidence="5 18" id="KW-0808">Transferase</keyword>
<feature type="binding site" evidence="18">
    <location>
        <position position="23"/>
    </location>
    <ligand>
        <name>UDP-N-acetyl-alpha-D-glucosamine</name>
        <dbReference type="ChEBI" id="CHEBI:57705"/>
    </ligand>
</feature>
<feature type="binding site" evidence="18">
    <location>
        <position position="351"/>
    </location>
    <ligand>
        <name>UDP-N-acetyl-alpha-D-glucosamine</name>
        <dbReference type="ChEBI" id="CHEBI:57705"/>
    </ligand>
</feature>
<sequence>MSGLDVVILAAGAGKRMYSTLPKVLHKLAGKPLLQHVLDTAQCLLPSQICIVYGHGGELVRSALDDPSLVWIEQAQRLGTGHALKQALPVLRADEATLVLFGDVPLVKSETLELLVRQAHTNCLALLTVKLNDPTGYGRIVRDAVTGDIRAIVEEKDANTAQRAINEINTGIMLLPNKFLSDWLARLDNANNQGEYYLTDIVAMAVKDGIRVISASPANSWESSGVNNKLQLAELERIYQRNYANKLMLQGVMLADPARIDIRGRLNCGSDVEIDINCLFEGNVELGDRVKIQANCVLRDVAIADGTVVSAFTLIEHTTIGQNCRIGPYARIRPGTYLDQDVHIGNFVEIKNSQIAAGSKVNHLSYIGDSQIGRNVNVGAGTITCNYDGAHKHRTIIEDNVFIGSDCQLIAPVKVARGATIGAGSTITRDAPAEQLSLSRSRQTSIPNWKRPKKDHT</sequence>
<keyword evidence="4 18" id="KW-0963">Cytoplasm</keyword>
<comment type="subunit">
    <text evidence="18">Homotrimer.</text>
</comment>
<dbReference type="EC" id="2.7.7.23" evidence="18"/>
<dbReference type="GO" id="GO:0008360">
    <property type="term" value="P:regulation of cell shape"/>
    <property type="evidence" value="ECO:0007669"/>
    <property type="project" value="UniProtKB-KW"/>
</dbReference>
<evidence type="ECO:0000256" key="14">
    <source>
        <dbReference type="ARBA" id="ARBA00023316"/>
    </source>
</evidence>
<dbReference type="CDD" id="cd02540">
    <property type="entry name" value="GT2_GlmU_N_bac"/>
    <property type="match status" value="1"/>
</dbReference>
<feature type="binding site" evidence="18">
    <location>
        <position position="366"/>
    </location>
    <ligand>
        <name>UDP-N-acetyl-alpha-D-glucosamine</name>
        <dbReference type="ChEBI" id="CHEBI:57705"/>
    </ligand>
</feature>
<dbReference type="PANTHER" id="PTHR43584">
    <property type="entry name" value="NUCLEOTIDYL TRANSFERASE"/>
    <property type="match status" value="1"/>
</dbReference>
<dbReference type="GO" id="GO:0071555">
    <property type="term" value="P:cell wall organization"/>
    <property type="evidence" value="ECO:0007669"/>
    <property type="project" value="UniProtKB-KW"/>
</dbReference>
<evidence type="ECO:0000256" key="12">
    <source>
        <dbReference type="ARBA" id="ARBA00023268"/>
    </source>
</evidence>
<evidence type="ECO:0000313" key="23">
    <source>
        <dbReference type="Proteomes" id="UP000198729"/>
    </source>
</evidence>
<dbReference type="InterPro" id="IPR056729">
    <property type="entry name" value="GMPPB_C"/>
</dbReference>
<dbReference type="AlphaFoldDB" id="A0A1G5SAQ7"/>
<evidence type="ECO:0000259" key="20">
    <source>
        <dbReference type="Pfam" id="PF12804"/>
    </source>
</evidence>
<protein>
    <recommendedName>
        <fullName evidence="18">Bifunctional protein GlmU</fullName>
    </recommendedName>
    <domain>
        <recommendedName>
            <fullName evidence="18">UDP-N-acetylglucosamine pyrophosphorylase</fullName>
            <ecNumber evidence="18">2.7.7.23</ecNumber>
        </recommendedName>
        <alternativeName>
            <fullName evidence="18">N-acetylglucosamine-1-phosphate uridyltransferase</fullName>
        </alternativeName>
    </domain>
    <domain>
        <recommendedName>
            <fullName evidence="18">Glucosamine-1-phosphate N-acetyltransferase</fullName>
            <ecNumber evidence="18">2.3.1.157</ecNumber>
        </recommendedName>
    </domain>
</protein>
<evidence type="ECO:0000256" key="9">
    <source>
        <dbReference type="ARBA" id="ARBA00022842"/>
    </source>
</evidence>
<dbReference type="GO" id="GO:0019134">
    <property type="term" value="F:glucosamine-1-phosphate N-acetyltransferase activity"/>
    <property type="evidence" value="ECO:0007669"/>
    <property type="project" value="UniProtKB-UniRule"/>
</dbReference>
<keyword evidence="23" id="KW-1185">Reference proteome</keyword>
<feature type="binding site" evidence="18">
    <location>
        <position position="423"/>
    </location>
    <ligand>
        <name>acetyl-CoA</name>
        <dbReference type="ChEBI" id="CHEBI:57288"/>
    </ligand>
</feature>
<comment type="subcellular location">
    <subcellularLocation>
        <location evidence="1 18">Cytoplasm</location>
    </subcellularLocation>
</comment>
<dbReference type="GO" id="GO:0006048">
    <property type="term" value="P:UDP-N-acetylglucosamine biosynthetic process"/>
    <property type="evidence" value="ECO:0007669"/>
    <property type="project" value="UniProtKB-UniPathway"/>
</dbReference>
<comment type="similarity">
    <text evidence="2 18">In the C-terminal section; belongs to the transferase hexapeptide repeat family.</text>
</comment>
<dbReference type="UniPathway" id="UPA00973"/>
<dbReference type="InterPro" id="IPR025877">
    <property type="entry name" value="MobA-like_NTP_Trfase"/>
</dbReference>
<feature type="binding site" evidence="18">
    <location>
        <position position="440"/>
    </location>
    <ligand>
        <name>acetyl-CoA</name>
        <dbReference type="ChEBI" id="CHEBI:57288"/>
    </ligand>
</feature>
<dbReference type="EMBL" id="FMWO01000019">
    <property type="protein sequence ID" value="SCZ84252.1"/>
    <property type="molecule type" value="Genomic_DNA"/>
</dbReference>
<feature type="binding site" evidence="18">
    <location>
        <position position="377"/>
    </location>
    <ligand>
        <name>UDP-N-acetyl-alpha-D-glucosamine</name>
        <dbReference type="ChEBI" id="CHEBI:57705"/>
    </ligand>
</feature>
<dbReference type="GO" id="GO:0009245">
    <property type="term" value="P:lipid A biosynthetic process"/>
    <property type="evidence" value="ECO:0007669"/>
    <property type="project" value="UniProtKB-UniRule"/>
</dbReference>
<feature type="binding site" evidence="18">
    <location>
        <position position="405"/>
    </location>
    <ligand>
        <name>acetyl-CoA</name>
        <dbReference type="ChEBI" id="CHEBI:57288"/>
    </ligand>
</feature>
<dbReference type="HAMAP" id="MF_01631">
    <property type="entry name" value="GlmU"/>
    <property type="match status" value="1"/>
</dbReference>
<dbReference type="RefSeq" id="WP_176753812.1">
    <property type="nucleotide sequence ID" value="NZ_FMWO01000019.1"/>
</dbReference>
<comment type="function">
    <text evidence="17 18">Catalyzes the last two sequential reactions in the de novo biosynthetic pathway for UDP-N-acetylglucosamine (UDP-GlcNAc). The C-terminal domain catalyzes the transfer of acetyl group from acetyl coenzyme A to glucosamine-1-phosphate (GlcN-1-P) to produce N-acetylglucosamine-1-phosphate (GlcNAc-1-P), which is converted into UDP-GlcNAc by the transfer of uridine 5-monophosphate (from uridine 5-triphosphate), a reaction catalyzed by the N-terminal domain.</text>
</comment>
<keyword evidence="12 18" id="KW-0511">Multifunctional enzyme</keyword>
<dbReference type="Proteomes" id="UP000198729">
    <property type="component" value="Unassembled WGS sequence"/>
</dbReference>
<evidence type="ECO:0000259" key="21">
    <source>
        <dbReference type="Pfam" id="PF25087"/>
    </source>
</evidence>
<feature type="binding site" evidence="18">
    <location>
        <position position="333"/>
    </location>
    <ligand>
        <name>UDP-N-acetyl-alpha-D-glucosamine</name>
        <dbReference type="ChEBI" id="CHEBI:57705"/>
    </ligand>
</feature>
<evidence type="ECO:0000256" key="2">
    <source>
        <dbReference type="ARBA" id="ARBA00007707"/>
    </source>
</evidence>
<feature type="region of interest" description="N-acetyltransferase" evidence="18">
    <location>
        <begin position="251"/>
        <end position="457"/>
    </location>
</feature>
<comment type="pathway">
    <text evidence="18">Bacterial outer membrane biogenesis; LPS lipid A biosynthesis.</text>
</comment>
<dbReference type="InterPro" id="IPR029044">
    <property type="entry name" value="Nucleotide-diphossugar_trans"/>
</dbReference>
<dbReference type="InterPro" id="IPR011004">
    <property type="entry name" value="Trimer_LpxA-like_sf"/>
</dbReference>
<feature type="region of interest" description="Pyrophosphorylase" evidence="18">
    <location>
        <begin position="1"/>
        <end position="229"/>
    </location>
</feature>
<reference evidence="22 23" key="1">
    <citation type="submission" date="2016-10" db="EMBL/GenBank/DDBJ databases">
        <authorList>
            <person name="de Groot N.N."/>
        </authorList>
    </citation>
    <scope>NUCLEOTIDE SEQUENCE [LARGE SCALE GENOMIC DNA]</scope>
    <source>
        <strain evidence="22">1</strain>
    </source>
</reference>
<proteinExistence type="inferred from homology"/>
<dbReference type="Gene3D" id="3.90.550.10">
    <property type="entry name" value="Spore Coat Polysaccharide Biosynthesis Protein SpsA, Chain A"/>
    <property type="match status" value="1"/>
</dbReference>
<feature type="binding site" evidence="18">
    <location>
        <position position="154"/>
    </location>
    <ligand>
        <name>UDP-N-acetyl-alpha-D-glucosamine</name>
        <dbReference type="ChEBI" id="CHEBI:57705"/>
    </ligand>
</feature>
<evidence type="ECO:0000256" key="15">
    <source>
        <dbReference type="ARBA" id="ARBA00048247"/>
    </source>
</evidence>
<comment type="cofactor">
    <cofactor evidence="18">
        <name>Mg(2+)</name>
        <dbReference type="ChEBI" id="CHEBI:18420"/>
    </cofactor>
    <text evidence="18">Binds 1 Mg(2+) ion per subunit.</text>
</comment>
<feature type="region of interest" description="Linker" evidence="18">
    <location>
        <begin position="230"/>
        <end position="250"/>
    </location>
</feature>
<feature type="binding site" evidence="18">
    <location>
        <position position="380"/>
    </location>
    <ligand>
        <name>acetyl-CoA</name>
        <dbReference type="ChEBI" id="CHEBI:57288"/>
    </ligand>
</feature>
<evidence type="ECO:0000256" key="4">
    <source>
        <dbReference type="ARBA" id="ARBA00022490"/>
    </source>
</evidence>